<keyword evidence="14" id="KW-0464">Manganese</keyword>
<feature type="domain" description="STT3/PglB/AglB core" evidence="19">
    <location>
        <begin position="566"/>
        <end position="622"/>
    </location>
</feature>
<feature type="transmembrane region" description="Helical" evidence="17">
    <location>
        <begin position="390"/>
        <end position="408"/>
    </location>
</feature>
<evidence type="ECO:0000259" key="19">
    <source>
        <dbReference type="Pfam" id="PF21436"/>
    </source>
</evidence>
<keyword evidence="10" id="KW-0479">Metal-binding</keyword>
<keyword evidence="7" id="KW-0328">Glycosyltransferase</keyword>
<dbReference type="Pfam" id="PF02516">
    <property type="entry name" value="STT3"/>
    <property type="match status" value="1"/>
</dbReference>
<evidence type="ECO:0000256" key="3">
    <source>
        <dbReference type="ARBA" id="ARBA00004127"/>
    </source>
</evidence>
<proteinExistence type="inferred from homology"/>
<feature type="transmembrane region" description="Helical" evidence="17">
    <location>
        <begin position="145"/>
        <end position="162"/>
    </location>
</feature>
<comment type="similarity">
    <text evidence="5">Belongs to the STT3 family.</text>
</comment>
<dbReference type="EMBL" id="HBGH01006521">
    <property type="protein sequence ID" value="CAD9231357.1"/>
    <property type="molecule type" value="Transcribed_RNA"/>
</dbReference>
<dbReference type="InterPro" id="IPR003674">
    <property type="entry name" value="Oligo_trans_STT3"/>
</dbReference>
<evidence type="ECO:0000256" key="5">
    <source>
        <dbReference type="ARBA" id="ARBA00010810"/>
    </source>
</evidence>
<accession>A0A7S1XDK1</accession>
<evidence type="ECO:0000256" key="15">
    <source>
        <dbReference type="ARBA" id="ARBA00048829"/>
    </source>
</evidence>
<evidence type="ECO:0000256" key="9">
    <source>
        <dbReference type="ARBA" id="ARBA00022692"/>
    </source>
</evidence>
<keyword evidence="8" id="KW-0808">Transferase</keyword>
<dbReference type="GO" id="GO:0012505">
    <property type="term" value="C:endomembrane system"/>
    <property type="evidence" value="ECO:0007669"/>
    <property type="project" value="UniProtKB-SubCell"/>
</dbReference>
<evidence type="ECO:0000259" key="18">
    <source>
        <dbReference type="Pfam" id="PF02516"/>
    </source>
</evidence>
<dbReference type="UniPathway" id="UPA00378"/>
<evidence type="ECO:0000256" key="12">
    <source>
        <dbReference type="ARBA" id="ARBA00022989"/>
    </source>
</evidence>
<dbReference type="Pfam" id="PF21436">
    <property type="entry name" value="STT3-PglB_core"/>
    <property type="match status" value="1"/>
</dbReference>
<reference evidence="20" key="1">
    <citation type="submission" date="2021-01" db="EMBL/GenBank/DDBJ databases">
        <authorList>
            <person name="Corre E."/>
            <person name="Pelletier E."/>
            <person name="Niang G."/>
            <person name="Scheremetjew M."/>
            <person name="Finn R."/>
            <person name="Kale V."/>
            <person name="Holt S."/>
            <person name="Cochrane G."/>
            <person name="Meng A."/>
            <person name="Brown T."/>
            <person name="Cohen L."/>
        </authorList>
    </citation>
    <scope>NUCLEOTIDE SEQUENCE</scope>
    <source>
        <strain evidence="20">SAG 36.94</strain>
    </source>
</reference>
<dbReference type="GO" id="GO:0004579">
    <property type="term" value="F:dolichyl-diphosphooligosaccharide-protein glycotransferase activity"/>
    <property type="evidence" value="ECO:0007669"/>
    <property type="project" value="UniProtKB-EC"/>
</dbReference>
<feature type="transmembrane region" description="Helical" evidence="17">
    <location>
        <begin position="494"/>
        <end position="516"/>
    </location>
</feature>
<feature type="transmembrane region" description="Helical" evidence="17">
    <location>
        <begin position="306"/>
        <end position="327"/>
    </location>
</feature>
<evidence type="ECO:0000256" key="16">
    <source>
        <dbReference type="SAM" id="MobiDB-lite"/>
    </source>
</evidence>
<evidence type="ECO:0000256" key="17">
    <source>
        <dbReference type="SAM" id="Phobius"/>
    </source>
</evidence>
<comment type="cofactor">
    <cofactor evidence="2">
        <name>Mg(2+)</name>
        <dbReference type="ChEBI" id="CHEBI:18420"/>
    </cofactor>
</comment>
<dbReference type="PANTHER" id="PTHR13872:SF1">
    <property type="entry name" value="DOLICHYL-DIPHOSPHOOLIGOSACCHARIDE--PROTEIN GLYCOSYLTRANSFERASE SUBUNIT STT3B"/>
    <property type="match status" value="1"/>
</dbReference>
<feature type="transmembrane region" description="Helical" evidence="17">
    <location>
        <begin position="364"/>
        <end position="383"/>
    </location>
</feature>
<gene>
    <name evidence="20" type="ORF">CCAE0312_LOCUS3413</name>
</gene>
<dbReference type="PANTHER" id="PTHR13872">
    <property type="entry name" value="DOLICHYL-DIPHOSPHOOLIGOSACCHARIDE--PROTEIN GLYCOSYLTRANSFERASE SUBUNIT"/>
    <property type="match status" value="1"/>
</dbReference>
<sequence>MSSTGSMASPPSASLRGLEAVVSFAIFALLGFMGFMVRLFSVIRYESIIHEFDPWFNFRSTKVLVDQGSYAFWNWFDQRSWYPLGRIVGGTVYPGIMYTAYVMHALLHTIGFKVDIREVCVLTAPTFSFLTALAAYLLTTECADSAAGLLAAVTVVIAPGYMSRSVAGSYDNEAVAITALVATFFMWVRSVNTGSTRWSVLATIVYMYMVSTWGGYVFIINLIPIYTILMIFSGRYSHRLYVAYSIFYVLGTLLSMQIRFVGFNAVRTGEHMAAAGTFAFLHLYCAVQWVRSFVPKKSFAAITNMLIAATIVLIGTGVSVGLAKGYFGGWEGRFWSLLDPTFAKRQIPLISSVSEHQPTSWDSIVFAVHFTAVLVPVGLFYVFRNVNDASLFLVVYCMFSVYFVGVMVRLLLVLAPAAVMLASIGFSATIKPLIASIKREFLSSPVPENSVETKIEEILATPEVDKRQTRKRKGPPTVATSPSMPSSILSAGPGTLPVVFALAVIGLLCLPLAHYIRHGVWTASEAYSSPSVVLSTRNPDGSRGYIDDFREAYYWLHENTPDDAKILSWWDYGYQLAGFANRTTIVDNNTWNNTHIGMVGRVLNSPEEKAFRICKKIDVDYVLIVFGGLVGFSGDDINKFLWPVRISRSVDTSVVEHDYLTSRGGYSIGDDAGQAFKDSIMYKMAYYRFHHQSYHDNQGGFDRVRHRHIARDEISLTYFEEAFSSKTWIVRIFRVKKFSNRGFRTLKFP</sequence>
<comment type="pathway">
    <text evidence="4">Protein modification; protein glycosylation.</text>
</comment>
<evidence type="ECO:0000256" key="2">
    <source>
        <dbReference type="ARBA" id="ARBA00001946"/>
    </source>
</evidence>
<name>A0A7S1XDK1_9RHOD</name>
<dbReference type="GO" id="GO:0016020">
    <property type="term" value="C:membrane"/>
    <property type="evidence" value="ECO:0007669"/>
    <property type="project" value="InterPro"/>
</dbReference>
<dbReference type="InterPro" id="IPR048307">
    <property type="entry name" value="STT3_N"/>
</dbReference>
<evidence type="ECO:0000256" key="1">
    <source>
        <dbReference type="ARBA" id="ARBA00001936"/>
    </source>
</evidence>
<dbReference type="Gene3D" id="3.40.50.12610">
    <property type="match status" value="1"/>
</dbReference>
<organism evidence="20">
    <name type="scientific">Compsopogon caeruleus</name>
    <dbReference type="NCBI Taxonomy" id="31354"/>
    <lineage>
        <taxon>Eukaryota</taxon>
        <taxon>Rhodophyta</taxon>
        <taxon>Compsopogonophyceae</taxon>
        <taxon>Compsopogonales</taxon>
        <taxon>Compsopogonaceae</taxon>
        <taxon>Compsopogon</taxon>
    </lineage>
</organism>
<feature type="transmembrane region" description="Helical" evidence="17">
    <location>
        <begin position="204"/>
        <end position="229"/>
    </location>
</feature>
<feature type="transmembrane region" description="Helical" evidence="17">
    <location>
        <begin position="241"/>
        <end position="260"/>
    </location>
</feature>
<comment type="subcellular location">
    <subcellularLocation>
        <location evidence="3">Endomembrane system</location>
        <topology evidence="3">Multi-pass membrane protein</topology>
    </subcellularLocation>
</comment>
<comment type="catalytic activity">
    <reaction evidence="15">
        <text>a di-trans,poly-cis-dolichyl diphosphooligosaccharide + L-asparaginyl-[protein] = N(4)-(oligosaccharide-(1-&gt;4)-N-acetyl-beta-D-glucosaminyl-(1-&gt;4)-N-acetyl-beta-D-glucosaminyl)-L-asparaginyl-[protein] + a di-trans,poly-cis-dolichyl diphosphate + H(+)</text>
        <dbReference type="Rhea" id="RHEA:22980"/>
        <dbReference type="Rhea" id="RHEA-COMP:12804"/>
        <dbReference type="Rhea" id="RHEA-COMP:12805"/>
        <dbReference type="Rhea" id="RHEA-COMP:19506"/>
        <dbReference type="Rhea" id="RHEA-COMP:19509"/>
        <dbReference type="ChEBI" id="CHEBI:15378"/>
        <dbReference type="ChEBI" id="CHEBI:50347"/>
        <dbReference type="ChEBI" id="CHEBI:57497"/>
        <dbReference type="ChEBI" id="CHEBI:57570"/>
        <dbReference type="ChEBI" id="CHEBI:132529"/>
        <dbReference type="EC" id="2.4.99.18"/>
    </reaction>
</comment>
<evidence type="ECO:0000256" key="6">
    <source>
        <dbReference type="ARBA" id="ARBA00012605"/>
    </source>
</evidence>
<evidence type="ECO:0000256" key="13">
    <source>
        <dbReference type="ARBA" id="ARBA00023136"/>
    </source>
</evidence>
<keyword evidence="9 17" id="KW-0812">Transmembrane</keyword>
<dbReference type="InterPro" id="IPR048999">
    <property type="entry name" value="STT3-PglB_core"/>
</dbReference>
<protein>
    <recommendedName>
        <fullName evidence="6">dolichyl-diphosphooligosaccharide--protein glycotransferase</fullName>
        <ecNumber evidence="6">2.4.99.18</ecNumber>
    </recommendedName>
</protein>
<keyword evidence="11" id="KW-0460">Magnesium</keyword>
<feature type="domain" description="Oligosaccharyl transferase STT3 N-terminal" evidence="18">
    <location>
        <begin position="22"/>
        <end position="421"/>
    </location>
</feature>
<evidence type="ECO:0000256" key="8">
    <source>
        <dbReference type="ARBA" id="ARBA00022679"/>
    </source>
</evidence>
<dbReference type="EC" id="2.4.99.18" evidence="6"/>
<feature type="transmembrane region" description="Helical" evidence="17">
    <location>
        <begin position="20"/>
        <end position="40"/>
    </location>
</feature>
<feature type="transmembrane region" description="Helical" evidence="17">
    <location>
        <begin position="119"/>
        <end position="139"/>
    </location>
</feature>
<evidence type="ECO:0000256" key="10">
    <source>
        <dbReference type="ARBA" id="ARBA00022723"/>
    </source>
</evidence>
<dbReference type="AlphaFoldDB" id="A0A7S1XDK1"/>
<comment type="cofactor">
    <cofactor evidence="1">
        <name>Mn(2+)</name>
        <dbReference type="ChEBI" id="CHEBI:29035"/>
    </cofactor>
</comment>
<evidence type="ECO:0000256" key="7">
    <source>
        <dbReference type="ARBA" id="ARBA00022676"/>
    </source>
</evidence>
<evidence type="ECO:0000256" key="4">
    <source>
        <dbReference type="ARBA" id="ARBA00004922"/>
    </source>
</evidence>
<evidence type="ECO:0000256" key="11">
    <source>
        <dbReference type="ARBA" id="ARBA00022842"/>
    </source>
</evidence>
<dbReference type="GO" id="GO:0046872">
    <property type="term" value="F:metal ion binding"/>
    <property type="evidence" value="ECO:0007669"/>
    <property type="project" value="UniProtKB-KW"/>
</dbReference>
<keyword evidence="13 17" id="KW-0472">Membrane</keyword>
<feature type="transmembrane region" description="Helical" evidence="17">
    <location>
        <begin position="174"/>
        <end position="192"/>
    </location>
</feature>
<keyword evidence="12 17" id="KW-1133">Transmembrane helix</keyword>
<feature type="region of interest" description="Disordered" evidence="16">
    <location>
        <begin position="465"/>
        <end position="484"/>
    </location>
</feature>
<evidence type="ECO:0000256" key="14">
    <source>
        <dbReference type="ARBA" id="ARBA00023211"/>
    </source>
</evidence>
<evidence type="ECO:0000313" key="20">
    <source>
        <dbReference type="EMBL" id="CAD9231357.1"/>
    </source>
</evidence>